<dbReference type="Pfam" id="PF09932">
    <property type="entry name" value="DUF2164"/>
    <property type="match status" value="1"/>
</dbReference>
<organism evidence="1 2">
    <name type="scientific">Hirschia baltica (strain ATCC 49814 / DSM 5838 / IFAM 1418)</name>
    <dbReference type="NCBI Taxonomy" id="582402"/>
    <lineage>
        <taxon>Bacteria</taxon>
        <taxon>Pseudomonadati</taxon>
        <taxon>Pseudomonadota</taxon>
        <taxon>Alphaproteobacteria</taxon>
        <taxon>Hyphomonadales</taxon>
        <taxon>Hyphomonadaceae</taxon>
        <taxon>Hirschia</taxon>
    </lineage>
</organism>
<dbReference type="EMBL" id="CP001678">
    <property type="protein sequence ID" value="ACT57748.1"/>
    <property type="molecule type" value="Genomic_DNA"/>
</dbReference>
<evidence type="ECO:0000313" key="2">
    <source>
        <dbReference type="Proteomes" id="UP000002745"/>
    </source>
</evidence>
<dbReference type="InterPro" id="IPR018680">
    <property type="entry name" value="DUF2164"/>
</dbReference>
<proteinExistence type="predicted"/>
<accession>C6XKF0</accession>
<reference evidence="2" key="1">
    <citation type="journal article" date="2011" name="J. Bacteriol.">
        <title>Genome sequences of eight morphologically diverse alphaproteobacteria.</title>
        <authorList>
            <consortium name="US DOE Joint Genome Institute"/>
            <person name="Brown P.J."/>
            <person name="Kysela D.T."/>
            <person name="Buechlein A."/>
            <person name="Hemmerich C."/>
            <person name="Brun Y.V."/>
        </authorList>
    </citation>
    <scope>NUCLEOTIDE SEQUENCE [LARGE SCALE GENOMIC DNA]</scope>
    <source>
        <strain evidence="2">ATCC 49814 / DSM 5838 / IFAM 1418</strain>
    </source>
</reference>
<protein>
    <recommendedName>
        <fullName evidence="3">DUF2164 domain-containing protein</fullName>
    </recommendedName>
</protein>
<dbReference type="AlphaFoldDB" id="C6XKF0"/>
<sequence>MILEIDDDRKSALQDKLAIMFRDEFDENLSDFRASQMLDLVLKAVGPTVYNQAVQDVRAYFQTRLDDLDGDVYLDEQS</sequence>
<dbReference type="RefSeq" id="WP_012777906.1">
    <property type="nucleotide sequence ID" value="NC_012982.1"/>
</dbReference>
<evidence type="ECO:0008006" key="3">
    <source>
        <dbReference type="Google" id="ProtNLM"/>
    </source>
</evidence>
<dbReference type="HOGENOM" id="CLU_157964_1_1_5"/>
<dbReference type="STRING" id="582402.Hbal_0046"/>
<keyword evidence="2" id="KW-1185">Reference proteome</keyword>
<dbReference type="Proteomes" id="UP000002745">
    <property type="component" value="Chromosome"/>
</dbReference>
<dbReference type="KEGG" id="hba:Hbal_0046"/>
<dbReference type="OrthoDB" id="6629495at2"/>
<evidence type="ECO:0000313" key="1">
    <source>
        <dbReference type="EMBL" id="ACT57748.1"/>
    </source>
</evidence>
<gene>
    <name evidence="1" type="ordered locus">Hbal_0046</name>
</gene>
<dbReference type="eggNOG" id="COG5460">
    <property type="taxonomic scope" value="Bacteria"/>
</dbReference>
<name>C6XKF0_HIRBI</name>